<protein>
    <submittedName>
        <fullName evidence="1">Uncharacterized protein</fullName>
    </submittedName>
</protein>
<dbReference type="EMBL" id="OR607637">
    <property type="protein sequence ID" value="WNM95086.1"/>
    <property type="molecule type" value="Genomic_RNA"/>
</dbReference>
<reference evidence="1" key="1">
    <citation type="submission" date="2023-09" db="EMBL/GenBank/DDBJ databases">
        <authorList>
            <person name="Exbrayat A."/>
        </authorList>
    </citation>
    <scope>NUCLEOTIDE SEQUENCE</scope>
    <source>
        <strain evidence="1">Corsica_1</strain>
    </source>
</reference>
<sequence length="332" mass="37316">MNDSAQNKQSTIIPEDTQNVENLVIQEISQQEISGLKYTGITIKITLPFAVDSGDFLFGVNTDGFIPVANLFDGDVSSMNNIFANLFPVQVSQSNLDKVKIQHKFIPNIELMQYLSNRFCQGSVGVVVRLVSNVGQTGHLAVTHLTGVQRNYYLPEEKYEGLRFRNMPTDTFAGSLPGFALADISTNRNVSLISVDNIPTNVRDMNHKISYISSLSDDLEREKEVFESQFLEDWLIFGPTNSMPNTNGESLELNIFFDYSRVTFKLPIFPIIPTVPQSRAKQIMKISETYNDKVISSVELSTIEWLPGFTELTADKEVEEVAKIFYQLATKT</sequence>
<organism evidence="1">
    <name type="scientific">Elmago virus</name>
    <dbReference type="NCBI Taxonomy" id="3077879"/>
    <lineage>
        <taxon>Viruses</taxon>
        <taxon>Riboviria</taxon>
        <taxon>Orthornavirae</taxon>
        <taxon>Pisuviricota</taxon>
        <taxon>Pisoniviricetes</taxon>
        <taxon>Picornavirales</taxon>
    </lineage>
</organism>
<evidence type="ECO:0000313" key="1">
    <source>
        <dbReference type="EMBL" id="WNM95086.1"/>
    </source>
</evidence>
<proteinExistence type="predicted"/>
<accession>A0AA96HA30</accession>
<name>A0AA96HA30_9VIRU</name>